<protein>
    <submittedName>
        <fullName evidence="1">Uncharacterized protein</fullName>
    </submittedName>
</protein>
<evidence type="ECO:0000313" key="1">
    <source>
        <dbReference type="EMBL" id="KAF7825797.1"/>
    </source>
</evidence>
<dbReference type="Proteomes" id="UP000634136">
    <property type="component" value="Unassembled WGS sequence"/>
</dbReference>
<reference evidence="1" key="1">
    <citation type="submission" date="2020-09" db="EMBL/GenBank/DDBJ databases">
        <title>Genome-Enabled Discovery of Anthraquinone Biosynthesis in Senna tora.</title>
        <authorList>
            <person name="Kang S.-H."/>
            <person name="Pandey R.P."/>
            <person name="Lee C.-M."/>
            <person name="Sim J.-S."/>
            <person name="Jeong J.-T."/>
            <person name="Choi B.-S."/>
            <person name="Jung M."/>
            <person name="Ginzburg D."/>
            <person name="Zhao K."/>
            <person name="Won S.Y."/>
            <person name="Oh T.-J."/>
            <person name="Yu Y."/>
            <person name="Kim N.-H."/>
            <person name="Lee O.R."/>
            <person name="Lee T.-H."/>
            <person name="Bashyal P."/>
            <person name="Kim T.-S."/>
            <person name="Lee W.-H."/>
            <person name="Kawkins C."/>
            <person name="Kim C.-K."/>
            <person name="Kim J.S."/>
            <person name="Ahn B.O."/>
            <person name="Rhee S.Y."/>
            <person name="Sohng J.K."/>
        </authorList>
    </citation>
    <scope>NUCLEOTIDE SEQUENCE</scope>
    <source>
        <tissue evidence="1">Leaf</tissue>
    </source>
</reference>
<accession>A0A834TQ22</accession>
<proteinExistence type="predicted"/>
<dbReference type="EMBL" id="JAAIUW010000006">
    <property type="protein sequence ID" value="KAF7825797.1"/>
    <property type="molecule type" value="Genomic_DNA"/>
</dbReference>
<keyword evidence="2" id="KW-1185">Reference proteome</keyword>
<gene>
    <name evidence="1" type="ORF">G2W53_016961</name>
</gene>
<organism evidence="1 2">
    <name type="scientific">Senna tora</name>
    <dbReference type="NCBI Taxonomy" id="362788"/>
    <lineage>
        <taxon>Eukaryota</taxon>
        <taxon>Viridiplantae</taxon>
        <taxon>Streptophyta</taxon>
        <taxon>Embryophyta</taxon>
        <taxon>Tracheophyta</taxon>
        <taxon>Spermatophyta</taxon>
        <taxon>Magnoliopsida</taxon>
        <taxon>eudicotyledons</taxon>
        <taxon>Gunneridae</taxon>
        <taxon>Pentapetalae</taxon>
        <taxon>rosids</taxon>
        <taxon>fabids</taxon>
        <taxon>Fabales</taxon>
        <taxon>Fabaceae</taxon>
        <taxon>Caesalpinioideae</taxon>
        <taxon>Cassia clade</taxon>
        <taxon>Senna</taxon>
    </lineage>
</organism>
<name>A0A834TQ22_9FABA</name>
<dbReference type="AlphaFoldDB" id="A0A834TQ22"/>
<sequence>MKHTGQEALVYGRGLLKSVTLLHEKDVRNLVSRNKAAYVKPSHGPT</sequence>
<comment type="caution">
    <text evidence="1">The sequence shown here is derived from an EMBL/GenBank/DDBJ whole genome shotgun (WGS) entry which is preliminary data.</text>
</comment>
<evidence type="ECO:0000313" key="2">
    <source>
        <dbReference type="Proteomes" id="UP000634136"/>
    </source>
</evidence>